<dbReference type="RefSeq" id="WP_268006362.1">
    <property type="nucleotide sequence ID" value="NZ_BSUT01000001.1"/>
</dbReference>
<dbReference type="PANTHER" id="PTHR30363:SF51">
    <property type="entry name" value="HTH-TYPE TRANSCRIPTIONAL REPRESSOR GLCR"/>
    <property type="match status" value="1"/>
</dbReference>
<keyword evidence="3" id="KW-1185">Reference proteome</keyword>
<evidence type="ECO:0000313" key="3">
    <source>
        <dbReference type="Proteomes" id="UP001164761"/>
    </source>
</evidence>
<feature type="domain" description="DeoR-like transcriptional repressor C-terminal sensor" evidence="1">
    <location>
        <begin position="4"/>
        <end position="138"/>
    </location>
</feature>
<organism evidence="2 3">
    <name type="scientific">Alicyclobacillus fastidiosus</name>
    <dbReference type="NCBI Taxonomy" id="392011"/>
    <lineage>
        <taxon>Bacteria</taxon>
        <taxon>Bacillati</taxon>
        <taxon>Bacillota</taxon>
        <taxon>Bacilli</taxon>
        <taxon>Bacillales</taxon>
        <taxon>Alicyclobacillaceae</taxon>
        <taxon>Alicyclobacillus</taxon>
    </lineage>
</organism>
<dbReference type="GO" id="GO:0003677">
    <property type="term" value="F:DNA binding"/>
    <property type="evidence" value="ECO:0007669"/>
    <property type="project" value="UniProtKB-KW"/>
</dbReference>
<evidence type="ECO:0000259" key="1">
    <source>
        <dbReference type="Pfam" id="PF00455"/>
    </source>
</evidence>
<dbReference type="InterPro" id="IPR037171">
    <property type="entry name" value="NagB/RpiA_transferase-like"/>
</dbReference>
<dbReference type="InterPro" id="IPR050313">
    <property type="entry name" value="Carb_Metab_HTH_regulators"/>
</dbReference>
<name>A0ABY6ZHV2_9BACL</name>
<dbReference type="SMART" id="SM01134">
    <property type="entry name" value="DeoRC"/>
    <property type="match status" value="1"/>
</dbReference>
<keyword evidence="2" id="KW-0238">DNA-binding</keyword>
<dbReference type="Pfam" id="PF00455">
    <property type="entry name" value="DeoRC"/>
    <property type="match status" value="1"/>
</dbReference>
<dbReference type="InterPro" id="IPR014036">
    <property type="entry name" value="DeoR-like_C"/>
</dbReference>
<sequence length="165" mass="17908">MSRIFDASTTVHFAVQSLTAQDVTVVTNAIDAASVLADKDGITVHLLGGTLNGRHRFLYGTATLQKLSEYQVDKLFLGACGITADGISYPHEEDGAVKREMIRRADQVIVLADSTKFGKRLFHRISGLEPIDMVITDKEPDPAMTQVLSDYDVEVVVAKGGNVDD</sequence>
<dbReference type="SUPFAM" id="SSF100950">
    <property type="entry name" value="NagB/RpiA/CoA transferase-like"/>
    <property type="match status" value="1"/>
</dbReference>
<gene>
    <name evidence="2" type="ORF">NZD89_03005</name>
</gene>
<dbReference type="Proteomes" id="UP001164761">
    <property type="component" value="Chromosome"/>
</dbReference>
<proteinExistence type="predicted"/>
<evidence type="ECO:0000313" key="2">
    <source>
        <dbReference type="EMBL" id="WAH42480.1"/>
    </source>
</evidence>
<accession>A0ABY6ZHV2</accession>
<dbReference type="PANTHER" id="PTHR30363">
    <property type="entry name" value="HTH-TYPE TRANSCRIPTIONAL REGULATOR SRLR-RELATED"/>
    <property type="match status" value="1"/>
</dbReference>
<protein>
    <submittedName>
        <fullName evidence="2">DeoR/GlpR family DNA-binding transcription regulator</fullName>
    </submittedName>
</protein>
<reference evidence="2" key="1">
    <citation type="submission" date="2022-08" db="EMBL/GenBank/DDBJ databases">
        <title>Alicyclobacillus fastidiosus DSM 17978, complete genome.</title>
        <authorList>
            <person name="Wang Q."/>
            <person name="Cai R."/>
            <person name="Wang Z."/>
        </authorList>
    </citation>
    <scope>NUCLEOTIDE SEQUENCE</scope>
    <source>
        <strain evidence="2">DSM 17978</strain>
    </source>
</reference>
<dbReference type="EMBL" id="CP104067">
    <property type="protein sequence ID" value="WAH42480.1"/>
    <property type="molecule type" value="Genomic_DNA"/>
</dbReference>